<accession>A0AAW0IZK4</accession>
<protein>
    <submittedName>
        <fullName evidence="3">Pentatricopeptide repeat-containing protein</fullName>
    </submittedName>
</protein>
<organism evidence="3 4">
    <name type="scientific">Quercus suber</name>
    <name type="common">Cork oak</name>
    <dbReference type="NCBI Taxonomy" id="58331"/>
    <lineage>
        <taxon>Eukaryota</taxon>
        <taxon>Viridiplantae</taxon>
        <taxon>Streptophyta</taxon>
        <taxon>Embryophyta</taxon>
        <taxon>Tracheophyta</taxon>
        <taxon>Spermatophyta</taxon>
        <taxon>Magnoliopsida</taxon>
        <taxon>eudicotyledons</taxon>
        <taxon>Gunneridae</taxon>
        <taxon>Pentapetalae</taxon>
        <taxon>rosids</taxon>
        <taxon>fabids</taxon>
        <taxon>Fagales</taxon>
        <taxon>Fagaceae</taxon>
        <taxon>Quercus</taxon>
    </lineage>
</organism>
<dbReference type="Pfam" id="PF13041">
    <property type="entry name" value="PPR_2"/>
    <property type="match status" value="2"/>
</dbReference>
<sequence>MARGYSRYNAPLQAILLFSDILCSGIVPGDYTFPSLLKAYASSKALQEGKQLHCLGTKLGLNHNIYVCPTLINMYSECNDVNAAVVCHNAIITGYARSSRPNEALSLFRELQVSDLKPTDVTLLSILSSCALLGALDLGSWIHEYVKIHGFDKYLKVKTALIDTYAKSGSLDDGMMQFANMSVRDTQAWSAMIMACATHGHGSRAISLFEEMKRARVRPDEITFLGLLKASSHTGLVREGCEYFYSMSDKYGIIPGIKHYGCMVDLLSRAGRLDEAYKFIDGLPI</sequence>
<dbReference type="EMBL" id="PKMF04000761">
    <property type="protein sequence ID" value="KAK7819870.1"/>
    <property type="molecule type" value="Genomic_DNA"/>
</dbReference>
<dbReference type="InterPro" id="IPR002885">
    <property type="entry name" value="PPR_rpt"/>
</dbReference>
<name>A0AAW0IZK4_QUESU</name>
<feature type="repeat" description="PPR" evidence="2">
    <location>
        <begin position="84"/>
        <end position="118"/>
    </location>
</feature>
<evidence type="ECO:0000256" key="2">
    <source>
        <dbReference type="PROSITE-ProRule" id="PRU00708"/>
    </source>
</evidence>
<dbReference type="Proteomes" id="UP000237347">
    <property type="component" value="Unassembled WGS sequence"/>
</dbReference>
<dbReference type="GO" id="GO:0099402">
    <property type="term" value="P:plant organ development"/>
    <property type="evidence" value="ECO:0007669"/>
    <property type="project" value="UniProtKB-ARBA"/>
</dbReference>
<keyword evidence="1" id="KW-0677">Repeat</keyword>
<proteinExistence type="predicted"/>
<dbReference type="PROSITE" id="PS51375">
    <property type="entry name" value="PPR"/>
    <property type="match status" value="2"/>
</dbReference>
<dbReference type="InterPro" id="IPR046960">
    <property type="entry name" value="PPR_At4g14850-like_plant"/>
</dbReference>
<dbReference type="FunFam" id="1.25.40.10:FF:000427">
    <property type="entry name" value="Pentatricopeptide repeat-containing protein chloroplastic"/>
    <property type="match status" value="1"/>
</dbReference>
<gene>
    <name evidence="3" type="primary">PCMP-H26_3</name>
    <name evidence="3" type="ORF">CFP56_039477</name>
</gene>
<evidence type="ECO:0000256" key="1">
    <source>
        <dbReference type="ARBA" id="ARBA00022737"/>
    </source>
</evidence>
<dbReference type="PANTHER" id="PTHR47926:SF488">
    <property type="entry name" value="DYW DOMAIN-CONTAINING PROTEIN"/>
    <property type="match status" value="1"/>
</dbReference>
<dbReference type="Gene3D" id="1.25.40.10">
    <property type="entry name" value="Tetratricopeptide repeat domain"/>
    <property type="match status" value="3"/>
</dbReference>
<keyword evidence="4" id="KW-1185">Reference proteome</keyword>
<evidence type="ECO:0000313" key="3">
    <source>
        <dbReference type="EMBL" id="KAK7819870.1"/>
    </source>
</evidence>
<dbReference type="AlphaFoldDB" id="A0AAW0IZK4"/>
<dbReference type="Pfam" id="PF01535">
    <property type="entry name" value="PPR"/>
    <property type="match status" value="1"/>
</dbReference>
<evidence type="ECO:0000313" key="4">
    <source>
        <dbReference type="Proteomes" id="UP000237347"/>
    </source>
</evidence>
<dbReference type="PANTHER" id="PTHR47926">
    <property type="entry name" value="PENTATRICOPEPTIDE REPEAT-CONTAINING PROTEIN"/>
    <property type="match status" value="1"/>
</dbReference>
<dbReference type="NCBIfam" id="TIGR00756">
    <property type="entry name" value="PPR"/>
    <property type="match status" value="2"/>
</dbReference>
<dbReference type="InterPro" id="IPR011990">
    <property type="entry name" value="TPR-like_helical_dom_sf"/>
</dbReference>
<dbReference type="GO" id="GO:0003723">
    <property type="term" value="F:RNA binding"/>
    <property type="evidence" value="ECO:0007669"/>
    <property type="project" value="InterPro"/>
</dbReference>
<dbReference type="GO" id="GO:0009451">
    <property type="term" value="P:RNA modification"/>
    <property type="evidence" value="ECO:0007669"/>
    <property type="project" value="InterPro"/>
</dbReference>
<reference evidence="3 4" key="1">
    <citation type="journal article" date="2018" name="Sci. Data">
        <title>The draft genome sequence of cork oak.</title>
        <authorList>
            <person name="Ramos A.M."/>
            <person name="Usie A."/>
            <person name="Barbosa P."/>
            <person name="Barros P.M."/>
            <person name="Capote T."/>
            <person name="Chaves I."/>
            <person name="Simoes F."/>
            <person name="Abreu I."/>
            <person name="Carrasquinho I."/>
            <person name="Faro C."/>
            <person name="Guimaraes J.B."/>
            <person name="Mendonca D."/>
            <person name="Nobrega F."/>
            <person name="Rodrigues L."/>
            <person name="Saibo N.J.M."/>
            <person name="Varela M.C."/>
            <person name="Egas C."/>
            <person name="Matos J."/>
            <person name="Miguel C.M."/>
            <person name="Oliveira M.M."/>
            <person name="Ricardo C.P."/>
            <person name="Goncalves S."/>
        </authorList>
    </citation>
    <scope>NUCLEOTIDE SEQUENCE [LARGE SCALE GENOMIC DNA]</scope>
    <source>
        <strain evidence="4">cv. HL8</strain>
    </source>
</reference>
<dbReference type="FunFam" id="1.25.40.10:FF:000158">
    <property type="entry name" value="pentatricopeptide repeat-containing protein At2g33680"/>
    <property type="match status" value="1"/>
</dbReference>
<comment type="caution">
    <text evidence="3">The sequence shown here is derived from an EMBL/GenBank/DDBJ whole genome shotgun (WGS) entry which is preliminary data.</text>
</comment>
<feature type="repeat" description="PPR" evidence="2">
    <location>
        <begin position="185"/>
        <end position="219"/>
    </location>
</feature>